<comment type="subcellular location">
    <subcellularLocation>
        <location evidence="1">Endoplasmic reticulum</location>
    </subcellularLocation>
    <subcellularLocation>
        <location evidence="2">Membrane</location>
    </subcellularLocation>
</comment>
<gene>
    <name evidence="6" type="ORF">GJA_3803</name>
</gene>
<dbReference type="PANTHER" id="PTHR48182:SF2">
    <property type="entry name" value="PROTEIN SERAC1"/>
    <property type="match status" value="1"/>
</dbReference>
<protein>
    <recommendedName>
        <fullName evidence="5">GPI inositol-deacylase PGAP1-like alpha/beta domain-containing protein</fullName>
    </recommendedName>
</protein>
<dbReference type="eggNOG" id="COG1073">
    <property type="taxonomic scope" value="Bacteria"/>
</dbReference>
<keyword evidence="7" id="KW-1185">Reference proteome</keyword>
<dbReference type="Proteomes" id="UP000027604">
    <property type="component" value="Chromosome I"/>
</dbReference>
<dbReference type="EMBL" id="HG322949">
    <property type="protein sequence ID" value="CDG84417.1"/>
    <property type="molecule type" value="Genomic_DNA"/>
</dbReference>
<dbReference type="SUPFAM" id="SSF53474">
    <property type="entry name" value="alpha/beta-Hydrolases"/>
    <property type="match status" value="1"/>
</dbReference>
<keyword evidence="3" id="KW-0256">Endoplasmic reticulum</keyword>
<dbReference type="InterPro" id="IPR012908">
    <property type="entry name" value="PGAP1-ab_dom-like"/>
</dbReference>
<feature type="domain" description="GPI inositol-deacylase PGAP1-like alpha/beta" evidence="5">
    <location>
        <begin position="186"/>
        <end position="238"/>
    </location>
</feature>
<name>W0VAW7_9BURK</name>
<dbReference type="GO" id="GO:0016020">
    <property type="term" value="C:membrane"/>
    <property type="evidence" value="ECO:0007669"/>
    <property type="project" value="UniProtKB-SubCell"/>
</dbReference>
<dbReference type="GO" id="GO:0016788">
    <property type="term" value="F:hydrolase activity, acting on ester bonds"/>
    <property type="evidence" value="ECO:0007669"/>
    <property type="project" value="InterPro"/>
</dbReference>
<dbReference type="InterPro" id="IPR052374">
    <property type="entry name" value="SERAC1"/>
</dbReference>
<dbReference type="OrthoDB" id="9814331at2"/>
<evidence type="ECO:0000259" key="5">
    <source>
        <dbReference type="Pfam" id="PF07819"/>
    </source>
</evidence>
<dbReference type="STRING" id="1349767.GJA_3803"/>
<dbReference type="HOGENOM" id="CLU_823283_0_0_4"/>
<dbReference type="KEGG" id="jag:GJA_3803"/>
<dbReference type="Pfam" id="PF07819">
    <property type="entry name" value="PGAP1"/>
    <property type="match status" value="1"/>
</dbReference>
<keyword evidence="4" id="KW-0472">Membrane</keyword>
<evidence type="ECO:0000256" key="4">
    <source>
        <dbReference type="ARBA" id="ARBA00023136"/>
    </source>
</evidence>
<accession>W0VAW7</accession>
<dbReference type="RefSeq" id="WP_038494738.1">
    <property type="nucleotide sequence ID" value="NZ_BCTH01000106.1"/>
</dbReference>
<dbReference type="AlphaFoldDB" id="W0VAW7"/>
<evidence type="ECO:0000256" key="2">
    <source>
        <dbReference type="ARBA" id="ARBA00004370"/>
    </source>
</evidence>
<sequence length="350" mass="38200">MPQVAQAIPDTRTITVVMRRMFALFDEEERRSFIDDLSLLTGCLPEDMLNLSFRPGCVIFQGDLDAVAVGRLLALYGAMSDDYHSPEVERLQAFLEKHGVSKIAASLELTVHLPQSSAATEQKPLAVLVHGWNGDGNSFGKLPHYLEQLVDCEVAVFPYASSWWKHSPSIYFVARSLDNWTGRKAEAGRKIAFIAHSMGGIVVRRLMLLQGELPGGGFERQVRGITFIASPHNGAVLASLGRQIPGLKSVQLDELSPNSSVLFELNIQWDQWVRSNVPACCKVRSIFGTADAIVSVNDARGLDPAAVPILGAGHSDIVQCASEEDEVVLTVLQFLRHAGFSLLDKAASAH</sequence>
<evidence type="ECO:0000256" key="1">
    <source>
        <dbReference type="ARBA" id="ARBA00004240"/>
    </source>
</evidence>
<evidence type="ECO:0000313" key="7">
    <source>
        <dbReference type="Proteomes" id="UP000027604"/>
    </source>
</evidence>
<dbReference type="Gene3D" id="3.40.50.1820">
    <property type="entry name" value="alpha/beta hydrolase"/>
    <property type="match status" value="1"/>
</dbReference>
<organism evidence="6 7">
    <name type="scientific">Janthinobacterium agaricidamnosum NBRC 102515 = DSM 9628</name>
    <dbReference type="NCBI Taxonomy" id="1349767"/>
    <lineage>
        <taxon>Bacteria</taxon>
        <taxon>Pseudomonadati</taxon>
        <taxon>Pseudomonadota</taxon>
        <taxon>Betaproteobacteria</taxon>
        <taxon>Burkholderiales</taxon>
        <taxon>Oxalobacteraceae</taxon>
        <taxon>Janthinobacterium</taxon>
    </lineage>
</organism>
<evidence type="ECO:0000313" key="6">
    <source>
        <dbReference type="EMBL" id="CDG84417.1"/>
    </source>
</evidence>
<evidence type="ECO:0000256" key="3">
    <source>
        <dbReference type="ARBA" id="ARBA00022824"/>
    </source>
</evidence>
<proteinExistence type="predicted"/>
<reference evidence="6 7" key="1">
    <citation type="journal article" date="2015" name="Genome Announc.">
        <title>Genome Sequence of Mushroom Soft-Rot Pathogen Janthinobacterium agaricidamnosum.</title>
        <authorList>
            <person name="Graupner K."/>
            <person name="Lackner G."/>
            <person name="Hertweck C."/>
        </authorList>
    </citation>
    <scope>NUCLEOTIDE SEQUENCE [LARGE SCALE GENOMIC DNA]</scope>
    <source>
        <strain evidence="7">NBRC 102515 / DSM 9628</strain>
    </source>
</reference>
<dbReference type="InterPro" id="IPR029058">
    <property type="entry name" value="AB_hydrolase_fold"/>
</dbReference>
<dbReference type="PANTHER" id="PTHR48182">
    <property type="entry name" value="PROTEIN SERAC1"/>
    <property type="match status" value="1"/>
</dbReference>
<dbReference type="PATRIC" id="fig|1349767.4.peg.395"/>